<organism evidence="1">
    <name type="scientific">hydrothermal vent metagenome</name>
    <dbReference type="NCBI Taxonomy" id="652676"/>
    <lineage>
        <taxon>unclassified sequences</taxon>
        <taxon>metagenomes</taxon>
        <taxon>ecological metagenomes</taxon>
    </lineage>
</organism>
<dbReference type="EMBL" id="UOET01000178">
    <property type="protein sequence ID" value="VAW27946.1"/>
    <property type="molecule type" value="Genomic_DNA"/>
</dbReference>
<reference evidence="1" key="1">
    <citation type="submission" date="2018-06" db="EMBL/GenBank/DDBJ databases">
        <authorList>
            <person name="Zhirakovskaya E."/>
        </authorList>
    </citation>
    <scope>NUCLEOTIDE SEQUENCE</scope>
</reference>
<gene>
    <name evidence="1" type="ORF">MNBD_BACTEROID07-120</name>
</gene>
<evidence type="ECO:0000313" key="1">
    <source>
        <dbReference type="EMBL" id="VAW27946.1"/>
    </source>
</evidence>
<proteinExistence type="predicted"/>
<protein>
    <submittedName>
        <fullName evidence="1">Uncharacterized protein</fullName>
    </submittedName>
</protein>
<accession>A0A3B0V7P4</accession>
<name>A0A3B0V7P4_9ZZZZ</name>
<sequence>MKKVRGRISGIFHLTLPDEFSCFRFYPDGIPNPAHSTFFKLIYITLLQTAPFFQINELFSSSEGKKSI</sequence>
<dbReference type="AlphaFoldDB" id="A0A3B0V7P4"/>